<gene>
    <name evidence="1" type="ORF">SAMN05216215_109311</name>
</gene>
<organism evidence="1 2">
    <name type="scientific">Saccharopolyspora shandongensis</name>
    <dbReference type="NCBI Taxonomy" id="418495"/>
    <lineage>
        <taxon>Bacteria</taxon>
        <taxon>Bacillati</taxon>
        <taxon>Actinomycetota</taxon>
        <taxon>Actinomycetes</taxon>
        <taxon>Pseudonocardiales</taxon>
        <taxon>Pseudonocardiaceae</taxon>
        <taxon>Saccharopolyspora</taxon>
    </lineage>
</organism>
<protein>
    <submittedName>
        <fullName evidence="1">Anthranilate synthase component 2/putative glutamine amidotransferase</fullName>
    </submittedName>
</protein>
<dbReference type="OrthoDB" id="9813383at2"/>
<dbReference type="Pfam" id="PF07722">
    <property type="entry name" value="Peptidase_C26"/>
    <property type="match status" value="1"/>
</dbReference>
<dbReference type="GO" id="GO:0006598">
    <property type="term" value="P:polyamine catabolic process"/>
    <property type="evidence" value="ECO:0007669"/>
    <property type="project" value="TreeGrafter"/>
</dbReference>
<dbReference type="AlphaFoldDB" id="A0A1H3TUH5"/>
<dbReference type="InterPro" id="IPR029062">
    <property type="entry name" value="Class_I_gatase-like"/>
</dbReference>
<reference evidence="2" key="1">
    <citation type="submission" date="2016-10" db="EMBL/GenBank/DDBJ databases">
        <authorList>
            <person name="Varghese N."/>
            <person name="Submissions S."/>
        </authorList>
    </citation>
    <scope>NUCLEOTIDE SEQUENCE [LARGE SCALE GENOMIC DNA]</scope>
    <source>
        <strain evidence="2">CGMCC 4.3530</strain>
    </source>
</reference>
<dbReference type="InterPro" id="IPR011697">
    <property type="entry name" value="Peptidase_C26"/>
</dbReference>
<dbReference type="PANTHER" id="PTHR43235">
    <property type="entry name" value="GLUTAMINE AMIDOTRANSFERASE PB2B2.05-RELATED"/>
    <property type="match status" value="1"/>
</dbReference>
<dbReference type="GO" id="GO:0033969">
    <property type="term" value="F:gamma-glutamyl-gamma-aminobutyrate hydrolase activity"/>
    <property type="evidence" value="ECO:0007669"/>
    <property type="project" value="TreeGrafter"/>
</dbReference>
<dbReference type="Proteomes" id="UP000199529">
    <property type="component" value="Unassembled WGS sequence"/>
</dbReference>
<dbReference type="PANTHER" id="PTHR43235:SF1">
    <property type="entry name" value="GLUTAMINE AMIDOTRANSFERASE PB2B2.05-RELATED"/>
    <property type="match status" value="1"/>
</dbReference>
<dbReference type="FunFam" id="3.40.50.880:FF:000030">
    <property type="entry name" value="Gamma-glutamyl-gamma-aminobutyrate hydrolase PuuD"/>
    <property type="match status" value="1"/>
</dbReference>
<keyword evidence="2" id="KW-1185">Reference proteome</keyword>
<dbReference type="Gene3D" id="3.40.50.880">
    <property type="match status" value="1"/>
</dbReference>
<dbReference type="InterPro" id="IPR044668">
    <property type="entry name" value="PuuD-like"/>
</dbReference>
<dbReference type="SUPFAM" id="SSF52317">
    <property type="entry name" value="Class I glutamine amidotransferase-like"/>
    <property type="match status" value="1"/>
</dbReference>
<dbReference type="GO" id="GO:0005829">
    <property type="term" value="C:cytosol"/>
    <property type="evidence" value="ECO:0007669"/>
    <property type="project" value="TreeGrafter"/>
</dbReference>
<dbReference type="CDD" id="cd01745">
    <property type="entry name" value="GATase1_2"/>
    <property type="match status" value="1"/>
</dbReference>
<dbReference type="STRING" id="418495.SAMN05216215_109311"/>
<keyword evidence="1" id="KW-0315">Glutamine amidotransferase</keyword>
<sequence>MGSNASDRPIIGISTYVEAASWGVWHREAALLPTTYVDAVHRSGGFPVLLPVLPGEPDLSAVDGLVLAGGADIDPARYGGRPHAELGPTRPPRDGWEIRLLRAALDRDLPVLGVCRGAQIMNVALGGTLHQHLPDLVVHRDHQPEPAVFGSTKVELSPGSRIAEILGDHVEVPCYHHQAIAEIAPRLAVTGRAGDGTVEAVELAGARFALGVQWHPEEDAADDRLFVALAAAAKEVRGDHRA</sequence>
<proteinExistence type="predicted"/>
<name>A0A1H3TUH5_9PSEU</name>
<evidence type="ECO:0000313" key="1">
    <source>
        <dbReference type="EMBL" id="SDZ53870.1"/>
    </source>
</evidence>
<dbReference type="PROSITE" id="PS51273">
    <property type="entry name" value="GATASE_TYPE_1"/>
    <property type="match status" value="1"/>
</dbReference>
<dbReference type="RefSeq" id="WP_093278489.1">
    <property type="nucleotide sequence ID" value="NZ_FNOK01000093.1"/>
</dbReference>
<keyword evidence="1" id="KW-0808">Transferase</keyword>
<evidence type="ECO:0000313" key="2">
    <source>
        <dbReference type="Proteomes" id="UP000199529"/>
    </source>
</evidence>
<accession>A0A1H3TUH5</accession>
<dbReference type="GO" id="GO:0016740">
    <property type="term" value="F:transferase activity"/>
    <property type="evidence" value="ECO:0007669"/>
    <property type="project" value="UniProtKB-KW"/>
</dbReference>
<dbReference type="EMBL" id="FNOK01000093">
    <property type="protein sequence ID" value="SDZ53870.1"/>
    <property type="molecule type" value="Genomic_DNA"/>
</dbReference>